<dbReference type="EMBL" id="UINC01046969">
    <property type="protein sequence ID" value="SVB55637.1"/>
    <property type="molecule type" value="Genomic_DNA"/>
</dbReference>
<feature type="non-terminal residue" evidence="1">
    <location>
        <position position="33"/>
    </location>
</feature>
<dbReference type="AlphaFoldDB" id="A0A382F0N6"/>
<protein>
    <submittedName>
        <fullName evidence="1">Uncharacterized protein</fullName>
    </submittedName>
</protein>
<accession>A0A382F0N6</accession>
<gene>
    <name evidence="1" type="ORF">METZ01_LOCUS208491</name>
</gene>
<organism evidence="1">
    <name type="scientific">marine metagenome</name>
    <dbReference type="NCBI Taxonomy" id="408172"/>
    <lineage>
        <taxon>unclassified sequences</taxon>
        <taxon>metagenomes</taxon>
        <taxon>ecological metagenomes</taxon>
    </lineage>
</organism>
<sequence>MSKSNYLQKNSFIDLNEPELIKLMQEVGGESFR</sequence>
<proteinExistence type="predicted"/>
<reference evidence="1" key="1">
    <citation type="submission" date="2018-05" db="EMBL/GenBank/DDBJ databases">
        <authorList>
            <person name="Lanie J.A."/>
            <person name="Ng W.-L."/>
            <person name="Kazmierczak K.M."/>
            <person name="Andrzejewski T.M."/>
            <person name="Davidsen T.M."/>
            <person name="Wayne K.J."/>
            <person name="Tettelin H."/>
            <person name="Glass J.I."/>
            <person name="Rusch D."/>
            <person name="Podicherti R."/>
            <person name="Tsui H.-C.T."/>
            <person name="Winkler M.E."/>
        </authorList>
    </citation>
    <scope>NUCLEOTIDE SEQUENCE</scope>
</reference>
<name>A0A382F0N6_9ZZZZ</name>
<evidence type="ECO:0000313" key="1">
    <source>
        <dbReference type="EMBL" id="SVB55637.1"/>
    </source>
</evidence>